<dbReference type="RefSeq" id="WP_160198730.1">
    <property type="nucleotide sequence ID" value="NZ_QXXA01000026.1"/>
</dbReference>
<accession>A0A845R3L1</accession>
<gene>
    <name evidence="3" type="ORF">D3Z33_15505</name>
</gene>
<evidence type="ECO:0000313" key="3">
    <source>
        <dbReference type="EMBL" id="NBI08266.1"/>
    </source>
</evidence>
<keyword evidence="2" id="KW-1133">Transmembrane helix</keyword>
<feature type="coiled-coil region" evidence="1">
    <location>
        <begin position="247"/>
        <end position="292"/>
    </location>
</feature>
<dbReference type="Proteomes" id="UP000467132">
    <property type="component" value="Unassembled WGS sequence"/>
</dbReference>
<organism evidence="3 4">
    <name type="scientific">Senegalia massiliensis</name>
    <dbReference type="NCBI Taxonomy" id="1720316"/>
    <lineage>
        <taxon>Bacteria</taxon>
        <taxon>Bacillati</taxon>
        <taxon>Bacillota</taxon>
        <taxon>Clostridia</taxon>
        <taxon>Eubacteriales</taxon>
        <taxon>Clostridiaceae</taxon>
        <taxon>Senegalia</taxon>
    </lineage>
</organism>
<reference evidence="3 4" key="1">
    <citation type="submission" date="2018-08" db="EMBL/GenBank/DDBJ databases">
        <title>Murine metabolic-syndrome-specific gut microbial biobank.</title>
        <authorList>
            <person name="Liu C."/>
        </authorList>
    </citation>
    <scope>NUCLEOTIDE SEQUENCE [LARGE SCALE GENOMIC DNA]</scope>
    <source>
        <strain evidence="3 4">583</strain>
    </source>
</reference>
<comment type="caution">
    <text evidence="3">The sequence shown here is derived from an EMBL/GenBank/DDBJ whole genome shotgun (WGS) entry which is preliminary data.</text>
</comment>
<name>A0A845R3L1_9CLOT</name>
<sequence>MSIIIQEFKKHPIHNSLNDLSQVIKKIEKNKEVPEQQLEHITRLKLVQERLVRNLEAVDPFFVSKSTLDNINSNIVNSRNQLNAYMGNLNESYINNIRSYTNGILHIMSLLKNVKASDDIDNITTDISNFREFTSDLMNNMYKDYNEYVDKLKNEYNNSEQKINEQESKLEQISKLIKEERDRINSVITQAQNQINEFNAQFGKAQENRIESFSNLRDKFREDFKGLEHNMKEGFENLSNNIEENNHNEFSKLINEFQDTKEEFEEETSIRVEEYFKEFNEHKNNIEKILNSLGIKSMAGGYNEFANKEKKSRVIWQVATVLSIIGLIGFSINFVNSFKNLSISTNEVSWALFSSRIIVVSAIGTLTAYCSRQATKHLENERYNRQMQLELAAINPYLSILERERKDKIMEELAYRFFGRYDVIFSNDNKEDHEEKSRNTILLELLQKAFNMNNKTD</sequence>
<evidence type="ECO:0000256" key="2">
    <source>
        <dbReference type="SAM" id="Phobius"/>
    </source>
</evidence>
<feature type="transmembrane region" description="Helical" evidence="2">
    <location>
        <begin position="314"/>
        <end position="336"/>
    </location>
</feature>
<proteinExistence type="predicted"/>
<keyword evidence="2" id="KW-0812">Transmembrane</keyword>
<keyword evidence="2" id="KW-0472">Membrane</keyword>
<dbReference type="AlphaFoldDB" id="A0A845R3L1"/>
<protein>
    <submittedName>
        <fullName evidence="3">Uncharacterized protein</fullName>
    </submittedName>
</protein>
<dbReference type="Gene3D" id="1.20.120.20">
    <property type="entry name" value="Apolipoprotein"/>
    <property type="match status" value="1"/>
</dbReference>
<evidence type="ECO:0000256" key="1">
    <source>
        <dbReference type="SAM" id="Coils"/>
    </source>
</evidence>
<keyword evidence="1" id="KW-0175">Coiled coil</keyword>
<evidence type="ECO:0000313" key="4">
    <source>
        <dbReference type="Proteomes" id="UP000467132"/>
    </source>
</evidence>
<feature type="coiled-coil region" evidence="1">
    <location>
        <begin position="142"/>
        <end position="208"/>
    </location>
</feature>
<dbReference type="OrthoDB" id="1431451at2"/>
<dbReference type="EMBL" id="QXXA01000026">
    <property type="protein sequence ID" value="NBI08266.1"/>
    <property type="molecule type" value="Genomic_DNA"/>
</dbReference>
<keyword evidence="4" id="KW-1185">Reference proteome</keyword>